<keyword evidence="2" id="KW-1185">Reference proteome</keyword>
<dbReference type="Proteomes" id="UP000259762">
    <property type="component" value="Chromosome"/>
</dbReference>
<gene>
    <name evidence="1" type="ORF">AOV_02020</name>
</gene>
<dbReference type="RefSeq" id="WP_075138930.1">
    <property type="nucleotide sequence ID" value="NZ_CP015994.1"/>
</dbReference>
<reference evidence="2" key="1">
    <citation type="submission" date="2018-06" db="EMBL/GenBank/DDBJ databases">
        <title>The Anaplasma ovis genome reveals a high proportion of pseudogenes.</title>
        <authorList>
            <person name="Liu Z."/>
            <person name="Peasley A.M."/>
            <person name="Yang J."/>
            <person name="Li Y."/>
            <person name="Guan G."/>
            <person name="Luo J."/>
            <person name="Yin H."/>
            <person name="Brayton K.A."/>
        </authorList>
    </citation>
    <scope>NUCLEOTIDE SEQUENCE [LARGE SCALE GENOMIC DNA]</scope>
    <source>
        <strain evidence="2">Haibei</strain>
    </source>
</reference>
<dbReference type="KEGG" id="aoh:AOV_02020"/>
<protein>
    <submittedName>
        <fullName evidence="1">DUF3168 domain-containing protein</fullName>
    </submittedName>
</protein>
<organism evidence="1 2">
    <name type="scientific">Anaplasma ovis str. Haibei</name>
    <dbReference type="NCBI Taxonomy" id="1248439"/>
    <lineage>
        <taxon>Bacteria</taxon>
        <taxon>Pseudomonadati</taxon>
        <taxon>Pseudomonadota</taxon>
        <taxon>Alphaproteobacteria</taxon>
        <taxon>Rickettsiales</taxon>
        <taxon>Anaplasmataceae</taxon>
        <taxon>Anaplasma</taxon>
    </lineage>
</organism>
<sequence length="128" mass="14717">MNVVDLYALVLERLRSDHIIRNLVSCIYEQAPTVASIPYAHLHVRHIEDIATFDKVALKAHMACYIFSYSILETIKIAKHAKNALQQLFQELELTFIGRGYKVVRRGEIFQSTLGFEVLIDDSIKIQK</sequence>
<accession>A0A2Z2L7Y3</accession>
<evidence type="ECO:0000313" key="1">
    <source>
        <dbReference type="EMBL" id="ASI47648.1"/>
    </source>
</evidence>
<dbReference type="AlphaFoldDB" id="A0A2Z2L7Y3"/>
<dbReference type="OrthoDB" id="7165669at2"/>
<reference evidence="1 2" key="2">
    <citation type="journal article" date="2019" name="BMC Genomics">
        <title>The Anaplasma ovis genome reveals a high proportion of pseudogenes.</title>
        <authorList>
            <person name="Liu Z."/>
            <person name="Peasley A.M."/>
            <person name="Yang J."/>
            <person name="Li Y."/>
            <person name="Guan G."/>
            <person name="Luo J."/>
            <person name="Yin H."/>
            <person name="Brayton K.A."/>
        </authorList>
    </citation>
    <scope>NUCLEOTIDE SEQUENCE [LARGE SCALE GENOMIC DNA]</scope>
    <source>
        <strain evidence="1 2">Haibei</strain>
    </source>
</reference>
<dbReference type="EMBL" id="CP015994">
    <property type="protein sequence ID" value="ASI47648.1"/>
    <property type="molecule type" value="Genomic_DNA"/>
</dbReference>
<proteinExistence type="predicted"/>
<evidence type="ECO:0000313" key="2">
    <source>
        <dbReference type="Proteomes" id="UP000259762"/>
    </source>
</evidence>
<name>A0A2Z2L7Y3_9RICK</name>